<name>A0A859D2J4_9GAMM</name>
<dbReference type="KEGG" id="mpri:MP3633_2533"/>
<sequence>MWVGALARQSIDTGLIKKMYFMSVNIFYFLNNHFIARLAILNKLVERILYW</sequence>
<organism evidence="2 3">
    <name type="scientific">Marinomonas primoryensis</name>
    <dbReference type="NCBI Taxonomy" id="178399"/>
    <lineage>
        <taxon>Bacteria</taxon>
        <taxon>Pseudomonadati</taxon>
        <taxon>Pseudomonadota</taxon>
        <taxon>Gammaproteobacteria</taxon>
        <taxon>Oceanospirillales</taxon>
        <taxon>Oceanospirillaceae</taxon>
        <taxon>Marinomonas</taxon>
    </lineage>
</organism>
<reference evidence="2 3" key="1">
    <citation type="submission" date="2020-06" db="EMBL/GenBank/DDBJ databases">
        <authorList>
            <person name="Voronona O.L."/>
            <person name="Aksenova E.I."/>
            <person name="Kunda M.S."/>
            <person name="Semenov A.N."/>
            <person name="Ryzhova N."/>
        </authorList>
    </citation>
    <scope>NUCLEOTIDE SEQUENCE [LARGE SCALE GENOMIC DNA]</scope>
    <source>
        <strain evidence="2 3">MPKMM3633</strain>
    </source>
</reference>
<evidence type="ECO:0000256" key="1">
    <source>
        <dbReference type="SAM" id="Phobius"/>
    </source>
</evidence>
<protein>
    <submittedName>
        <fullName evidence="2">Putative transmembrane protein</fullName>
    </submittedName>
</protein>
<gene>
    <name evidence="2" type="ORF">MP3633_2533</name>
</gene>
<dbReference type="Proteomes" id="UP000509371">
    <property type="component" value="Chromosome"/>
</dbReference>
<keyword evidence="1" id="KW-0472">Membrane</keyword>
<dbReference type="EMBL" id="CP054301">
    <property type="protein sequence ID" value="QKK81260.1"/>
    <property type="molecule type" value="Genomic_DNA"/>
</dbReference>
<dbReference type="AlphaFoldDB" id="A0A859D2J4"/>
<evidence type="ECO:0000313" key="3">
    <source>
        <dbReference type="Proteomes" id="UP000509371"/>
    </source>
</evidence>
<feature type="transmembrane region" description="Helical" evidence="1">
    <location>
        <begin position="20"/>
        <end position="40"/>
    </location>
</feature>
<accession>A0A859D2J4</accession>
<proteinExistence type="predicted"/>
<keyword evidence="1 2" id="KW-0812">Transmembrane</keyword>
<evidence type="ECO:0000313" key="2">
    <source>
        <dbReference type="EMBL" id="QKK81260.1"/>
    </source>
</evidence>
<keyword evidence="1" id="KW-1133">Transmembrane helix</keyword>